<evidence type="ECO:0000256" key="1">
    <source>
        <dbReference type="ARBA" id="ARBA00035012"/>
    </source>
</evidence>
<evidence type="ECO:0000259" key="3">
    <source>
        <dbReference type="PROSITE" id="PS50822"/>
    </source>
</evidence>
<evidence type="ECO:0000313" key="5">
    <source>
        <dbReference type="Proteomes" id="UP000597617"/>
    </source>
</evidence>
<dbReference type="Proteomes" id="UP000597617">
    <property type="component" value="Unassembled WGS sequence"/>
</dbReference>
<feature type="domain" description="Piwi" evidence="3">
    <location>
        <begin position="450"/>
        <end position="721"/>
    </location>
</feature>
<dbReference type="PROSITE" id="PS50822">
    <property type="entry name" value="PIWI"/>
    <property type="match status" value="1"/>
</dbReference>
<organism evidence="4 5">
    <name type="scientific">Hymenobacter jeongseonensis</name>
    <dbReference type="NCBI Taxonomy" id="2791027"/>
    <lineage>
        <taxon>Bacteria</taxon>
        <taxon>Pseudomonadati</taxon>
        <taxon>Bacteroidota</taxon>
        <taxon>Cytophagia</taxon>
        <taxon>Cytophagales</taxon>
        <taxon>Hymenobacteraceae</taxon>
        <taxon>Hymenobacter</taxon>
    </lineage>
</organism>
<dbReference type="InterPro" id="IPR036397">
    <property type="entry name" value="RNaseH_sf"/>
</dbReference>
<name>A0ABS0IMA0_9BACT</name>
<protein>
    <recommendedName>
        <fullName evidence="2">Protein argonaute</fullName>
    </recommendedName>
</protein>
<proteinExistence type="inferred from homology"/>
<dbReference type="RefSeq" id="WP_196283860.1">
    <property type="nucleotide sequence ID" value="NZ_JADQDQ010000013.1"/>
</dbReference>
<sequence>MKSNFYPIEFDFTEFDVQRVPYQDGLLGRLRQEHNSTHSFFRRGDYIYISPGEEGAATIGETARLSIQQEPQVVSSLIKHLFFRAVKRDQPDLQPEFYPFRFAARRRELDLAADVVPEPLRDVLTFKRITEVQFRQNESNAEQLTFGMLVNHRYKWRLNRTCQDLAETGFDLVGREVIGIQALDYSDGVVAPEISLLGPVQRIISGVATVLTNEGPADYPLHELHLHNSRVNITAFLAWNVGEPRADTIMRTIKELEARQLKPDVVMSQIESLSKWLRRLEYRNQDAFGFRISDRNTVTAPTGFSLSEPSLIFDISKTRQSFFPSQGLNQHGPYSRSVGFSLNAPKVLVVFHRQNASIFTKFLAELRDGIPQHSFFGNGMVNKYRLTSMTYIIEEIGDYSAAAYLAAIDRGVQKLDAAFDLAIMETSADFRNLPNVDNPYFRVKSFLYMQGTVVQFIKPETAANPTFTIDGIALQLYAKLGGTPWTIPVDQSVDRELVIGIGHTILRDSQYAGAAQTRFVGISTFFAADGKYLTNSRTRHVPFDEYFATLLSNLKDALDRLSSEYSWSPQDRIRLIFHIFKPIKNLEADVVAQLVNEYPQYDIKFAFVTLAERHPYLLHDDSRTSGKGAFVPSRGYAWPLGSRQCLVQLVGNKEMRNVRHGVPTPVLVSIHEKSTFLDVQYVVQQVFKFSRLSFRNFEPIYTPATLLYANLLTRQLSDLRSIPGWNAGIANSQLREKKWFL</sequence>
<accession>A0ABS0IMA0</accession>
<dbReference type="SUPFAM" id="SSF53098">
    <property type="entry name" value="Ribonuclease H-like"/>
    <property type="match status" value="1"/>
</dbReference>
<dbReference type="InterPro" id="IPR012337">
    <property type="entry name" value="RNaseH-like_sf"/>
</dbReference>
<dbReference type="Pfam" id="PF02171">
    <property type="entry name" value="Piwi"/>
    <property type="match status" value="1"/>
</dbReference>
<keyword evidence="5" id="KW-1185">Reference proteome</keyword>
<reference evidence="4 5" key="1">
    <citation type="submission" date="2020-11" db="EMBL/GenBank/DDBJ databases">
        <authorList>
            <person name="Kim M.K."/>
        </authorList>
    </citation>
    <scope>NUCLEOTIDE SEQUENCE [LARGE SCALE GENOMIC DNA]</scope>
    <source>
        <strain evidence="4 5">BT683</strain>
    </source>
</reference>
<comment type="similarity">
    <text evidence="1">Belongs to the argonaute family. Long pAgo subfamily.</text>
</comment>
<dbReference type="SMART" id="SM00950">
    <property type="entry name" value="Piwi"/>
    <property type="match status" value="1"/>
</dbReference>
<dbReference type="Gene3D" id="3.40.50.2300">
    <property type="match status" value="1"/>
</dbReference>
<evidence type="ECO:0000313" key="4">
    <source>
        <dbReference type="EMBL" id="MBF9239508.1"/>
    </source>
</evidence>
<comment type="caution">
    <text evidence="4">The sequence shown here is derived from an EMBL/GenBank/DDBJ whole genome shotgun (WGS) entry which is preliminary data.</text>
</comment>
<dbReference type="EMBL" id="JADQDQ010000013">
    <property type="protein sequence ID" value="MBF9239508.1"/>
    <property type="molecule type" value="Genomic_DNA"/>
</dbReference>
<gene>
    <name evidence="4" type="ORF">I2I05_19095</name>
</gene>
<evidence type="ECO:0000256" key="2">
    <source>
        <dbReference type="ARBA" id="ARBA00035032"/>
    </source>
</evidence>
<dbReference type="Gene3D" id="3.30.420.10">
    <property type="entry name" value="Ribonuclease H-like superfamily/Ribonuclease H"/>
    <property type="match status" value="1"/>
</dbReference>
<dbReference type="InterPro" id="IPR003165">
    <property type="entry name" value="Piwi"/>
</dbReference>